<dbReference type="InterPro" id="IPR025498">
    <property type="entry name" value="DUF4389"/>
</dbReference>
<feature type="transmembrane region" description="Helical" evidence="1">
    <location>
        <begin position="41"/>
        <end position="64"/>
    </location>
</feature>
<reference evidence="3" key="1">
    <citation type="journal article" date="2019" name="Int. J. Syst. Evol. Microbiol.">
        <title>The Global Catalogue of Microorganisms (GCM) 10K type strain sequencing project: providing services to taxonomists for standard genome sequencing and annotation.</title>
        <authorList>
            <consortium name="The Broad Institute Genomics Platform"/>
            <consortium name="The Broad Institute Genome Sequencing Center for Infectious Disease"/>
            <person name="Wu L."/>
            <person name="Ma J."/>
        </authorList>
    </citation>
    <scope>NUCLEOTIDE SEQUENCE [LARGE SCALE GENOMIC DNA]</scope>
    <source>
        <strain evidence="3">JCM 3369</strain>
    </source>
</reference>
<protein>
    <submittedName>
        <fullName evidence="2">DUF4389 domain-containing protein</fullName>
    </submittedName>
</protein>
<gene>
    <name evidence="2" type="ORF">ACFQKB_15500</name>
</gene>
<feature type="transmembrane region" description="Helical" evidence="1">
    <location>
        <begin position="122"/>
        <end position="154"/>
    </location>
</feature>
<dbReference type="EMBL" id="JBHSXS010000007">
    <property type="protein sequence ID" value="MFC6881173.1"/>
    <property type="molecule type" value="Genomic_DNA"/>
</dbReference>
<evidence type="ECO:0000313" key="2">
    <source>
        <dbReference type="EMBL" id="MFC6881173.1"/>
    </source>
</evidence>
<keyword evidence="1" id="KW-0812">Transmembrane</keyword>
<dbReference type="RefSeq" id="WP_160819335.1">
    <property type="nucleotide sequence ID" value="NZ_JBHSXE010000001.1"/>
</dbReference>
<keyword evidence="1" id="KW-0472">Membrane</keyword>
<name>A0ABW2CJ68_9ACTN</name>
<proteinExistence type="predicted"/>
<feature type="transmembrane region" description="Helical" evidence="1">
    <location>
        <begin position="218"/>
        <end position="236"/>
    </location>
</feature>
<accession>A0ABW2CJ68</accession>
<dbReference type="Proteomes" id="UP001596380">
    <property type="component" value="Unassembled WGS sequence"/>
</dbReference>
<sequence length="239" mass="26238">MVTTATPTAGEWPPALDVDGPGPQSRVTVLLRLILMIPQIVVVWLLSIAAYVVAFIGWFAALALGRLPAWAAEYLSGYLAWSTRVSAYGYLLSDAYPPFRWTPSGHPVRVDVRPGRLNRLAVLFRIVLMIPAAIVSNLLTTGWRVAAIVIWLVVLVRGGMPQPLFEATAAVQRYSMRFQAYVLMLTPVYPKHLFGDQGTEVRLSPTRPLVLGGTARNLVGLFILLGVVGFLLQAMARMQ</sequence>
<organism evidence="2 3">
    <name type="scientific">Actinomadura yumaensis</name>
    <dbReference type="NCBI Taxonomy" id="111807"/>
    <lineage>
        <taxon>Bacteria</taxon>
        <taxon>Bacillati</taxon>
        <taxon>Actinomycetota</taxon>
        <taxon>Actinomycetes</taxon>
        <taxon>Streptosporangiales</taxon>
        <taxon>Thermomonosporaceae</taxon>
        <taxon>Actinomadura</taxon>
    </lineage>
</organism>
<keyword evidence="1" id="KW-1133">Transmembrane helix</keyword>
<keyword evidence="3" id="KW-1185">Reference proteome</keyword>
<evidence type="ECO:0000313" key="3">
    <source>
        <dbReference type="Proteomes" id="UP001596380"/>
    </source>
</evidence>
<evidence type="ECO:0000256" key="1">
    <source>
        <dbReference type="SAM" id="Phobius"/>
    </source>
</evidence>
<comment type="caution">
    <text evidence="2">The sequence shown here is derived from an EMBL/GenBank/DDBJ whole genome shotgun (WGS) entry which is preliminary data.</text>
</comment>
<dbReference type="Pfam" id="PF14333">
    <property type="entry name" value="DUF4389"/>
    <property type="match status" value="2"/>
</dbReference>